<reference evidence="3" key="1">
    <citation type="submission" date="2022-07" db="EMBL/GenBank/DDBJ databases">
        <title>Genome analysis of Parmales, a sister group of diatoms, reveals the evolutionary specialization of diatoms from phago-mixotrophs to photoautotrophs.</title>
        <authorList>
            <person name="Ban H."/>
            <person name="Sato S."/>
            <person name="Yoshikawa S."/>
            <person name="Kazumasa Y."/>
            <person name="Nakamura Y."/>
            <person name="Ichinomiya M."/>
            <person name="Saitoh K."/>
            <person name="Sato N."/>
            <person name="Blanc-Mathieu R."/>
            <person name="Endo H."/>
            <person name="Kuwata A."/>
            <person name="Ogata H."/>
        </authorList>
    </citation>
    <scope>NUCLEOTIDE SEQUENCE</scope>
</reference>
<dbReference type="PROSITE" id="PS51412">
    <property type="entry name" value="MACPF_2"/>
    <property type="match status" value="1"/>
</dbReference>
<dbReference type="Gene3D" id="2.120.10.80">
    <property type="entry name" value="Kelch-type beta propeller"/>
    <property type="match status" value="1"/>
</dbReference>
<evidence type="ECO:0000256" key="1">
    <source>
        <dbReference type="SAM" id="SignalP"/>
    </source>
</evidence>
<dbReference type="SMART" id="SM00457">
    <property type="entry name" value="MACPF"/>
    <property type="match status" value="1"/>
</dbReference>
<dbReference type="SUPFAM" id="SSF117281">
    <property type="entry name" value="Kelch motif"/>
    <property type="match status" value="1"/>
</dbReference>
<keyword evidence="1" id="KW-0732">Signal</keyword>
<dbReference type="InterPro" id="IPR015915">
    <property type="entry name" value="Kelch-typ_b-propeller"/>
</dbReference>
<accession>A0A9W7A4R4</accession>
<evidence type="ECO:0000313" key="3">
    <source>
        <dbReference type="EMBL" id="GMH65856.1"/>
    </source>
</evidence>
<dbReference type="Pfam" id="PF01823">
    <property type="entry name" value="MACPF"/>
    <property type="match status" value="1"/>
</dbReference>
<dbReference type="Proteomes" id="UP001165082">
    <property type="component" value="Unassembled WGS sequence"/>
</dbReference>
<feature type="signal peptide" evidence="1">
    <location>
        <begin position="1"/>
        <end position="19"/>
    </location>
</feature>
<evidence type="ECO:0000259" key="2">
    <source>
        <dbReference type="PROSITE" id="PS51412"/>
    </source>
</evidence>
<feature type="non-terminal residue" evidence="3">
    <location>
        <position position="1"/>
    </location>
</feature>
<name>A0A9W7A4R4_9STRA</name>
<feature type="domain" description="MACPF" evidence="2">
    <location>
        <begin position="19"/>
        <end position="351"/>
    </location>
</feature>
<gene>
    <name evidence="3" type="ORF">TrRE_jg283</name>
</gene>
<protein>
    <recommendedName>
        <fullName evidence="2">MACPF domain-containing protein</fullName>
    </recommendedName>
</protein>
<dbReference type="OrthoDB" id="45365at2759"/>
<sequence length="663" mass="72275">MIIFQFFLALSFLVSSADANTNSSEELGFLQGMNFLGHGYNAIYANPLVGSSSGGGAPDGLTRGQSVVALTPSDRMVKWNGNDYVCPAGVDCDVYSTCSSNSESFSAHGAKSMQESLQKGGGVSVGGFFKAITGSFTGSRSYTSTVEDMEENWSQYFYTQATCAMYHLKLQDFSTEFSVTDAFKNGVASLHLETDGTFYRVIQSFGTHYTSEVMIGGQFTKQDTFEQEYVERMESEGTDMELMAKVSFAMAFSAGGGYSEQTQDQCRAVYDDKKSSSTELYVGGAAFPESHSVEEWYQGLVEDESVAPMGSGMEVLPLSELLTSHYFPDDANISAKKAKMEELLDSYCAYLGEKGLVCTERPEDKIPPADQIRTEDLDGGPKNWVAAEAVIGTNVYRFGGYDGDYLSTTAIYDALLGHWDENSVQALPEGSSSRNMGAVAVGTDIFLFGGYVEEDGTSSVVTKYDTTRDSYAEMEPMSKALDYVSAAAVTVDGGTKIFYFSMYGTYGYYGYFSYDPATDKHSTIDADLSDGHCLAASSDGSELWGVFGTHLNTVDPSTGSKSTFSDNGFPSSINGVWIQCAMTTDGFFYFLTYDGIWYMDTNAGSEKKWYKAGVVPSHHDTYYSAVMIQDTLLITSVGYTDAFPTTPSARLQQQLEMEHSEDK</sequence>
<dbReference type="AlphaFoldDB" id="A0A9W7A4R4"/>
<dbReference type="InterPro" id="IPR020864">
    <property type="entry name" value="MACPF"/>
</dbReference>
<proteinExistence type="predicted"/>
<comment type="caution">
    <text evidence="3">The sequence shown here is derived from an EMBL/GenBank/DDBJ whole genome shotgun (WGS) entry which is preliminary data.</text>
</comment>
<keyword evidence="4" id="KW-1185">Reference proteome</keyword>
<organism evidence="3 4">
    <name type="scientific">Triparma retinervis</name>
    <dbReference type="NCBI Taxonomy" id="2557542"/>
    <lineage>
        <taxon>Eukaryota</taxon>
        <taxon>Sar</taxon>
        <taxon>Stramenopiles</taxon>
        <taxon>Ochrophyta</taxon>
        <taxon>Bolidophyceae</taxon>
        <taxon>Parmales</taxon>
        <taxon>Triparmaceae</taxon>
        <taxon>Triparma</taxon>
    </lineage>
</organism>
<evidence type="ECO:0000313" key="4">
    <source>
        <dbReference type="Proteomes" id="UP001165082"/>
    </source>
</evidence>
<dbReference type="EMBL" id="BRXZ01005421">
    <property type="protein sequence ID" value="GMH65856.1"/>
    <property type="molecule type" value="Genomic_DNA"/>
</dbReference>
<feature type="chain" id="PRO_5040776638" description="MACPF domain-containing protein" evidence="1">
    <location>
        <begin position="20"/>
        <end position="663"/>
    </location>
</feature>